<sequence>MAAITVKDYLYDSTTYAPQTTYADADDFDTTNVADYTERPLLNLAAVTPDGVVDRLLHSGEQLSHNQITFEIPSHHDLEHINKLHTFNTLLQRIGNVAYDTVATNGGHSRSMAVAESSRPFGVDASGERITSEQISKSAVLNLADIKSGVSGSVGGSFLEDFFGNADMHAVVNYLWFGVVVALVVLSVIFIIFSCYFYRKFRHWKKCSKYFVQEKYEFFSLVL</sequence>
<evidence type="ECO:0000313" key="2">
    <source>
        <dbReference type="EMBL" id="CAD7006360.1"/>
    </source>
</evidence>
<keyword evidence="1" id="KW-0472">Membrane</keyword>
<dbReference type="AlphaFoldDB" id="A0A811V5U4"/>
<name>A0A811V5U4_CERCA</name>
<proteinExistence type="predicted"/>
<dbReference type="Pfam" id="PF15957">
    <property type="entry name" value="Comm"/>
    <property type="match status" value="1"/>
</dbReference>
<keyword evidence="1" id="KW-0812">Transmembrane</keyword>
<dbReference type="EMBL" id="CAJHJT010000034">
    <property type="protein sequence ID" value="CAD7006360.1"/>
    <property type="molecule type" value="Genomic_DNA"/>
</dbReference>
<organism evidence="2 3">
    <name type="scientific">Ceratitis capitata</name>
    <name type="common">Mediterranean fruit fly</name>
    <name type="synonym">Tephritis capitata</name>
    <dbReference type="NCBI Taxonomy" id="7213"/>
    <lineage>
        <taxon>Eukaryota</taxon>
        <taxon>Metazoa</taxon>
        <taxon>Ecdysozoa</taxon>
        <taxon>Arthropoda</taxon>
        <taxon>Hexapoda</taxon>
        <taxon>Insecta</taxon>
        <taxon>Pterygota</taxon>
        <taxon>Neoptera</taxon>
        <taxon>Endopterygota</taxon>
        <taxon>Diptera</taxon>
        <taxon>Brachycera</taxon>
        <taxon>Muscomorpha</taxon>
        <taxon>Tephritoidea</taxon>
        <taxon>Tephritidae</taxon>
        <taxon>Ceratitis</taxon>
        <taxon>Ceratitis</taxon>
    </lineage>
</organism>
<evidence type="ECO:0000256" key="1">
    <source>
        <dbReference type="SAM" id="Phobius"/>
    </source>
</evidence>
<keyword evidence="3" id="KW-1185">Reference proteome</keyword>
<keyword evidence="1" id="KW-1133">Transmembrane helix</keyword>
<gene>
    <name evidence="2" type="ORF">CCAP1982_LOCUS14682</name>
</gene>
<accession>A0A811V5U4</accession>
<evidence type="ECO:0000313" key="3">
    <source>
        <dbReference type="Proteomes" id="UP000606786"/>
    </source>
</evidence>
<dbReference type="Proteomes" id="UP000606786">
    <property type="component" value="Unassembled WGS sequence"/>
</dbReference>
<dbReference type="GO" id="GO:0007411">
    <property type="term" value="P:axon guidance"/>
    <property type="evidence" value="ECO:0007669"/>
    <property type="project" value="InterPro"/>
</dbReference>
<reference evidence="2" key="1">
    <citation type="submission" date="2020-11" db="EMBL/GenBank/DDBJ databases">
        <authorList>
            <person name="Whitehead M."/>
        </authorList>
    </citation>
    <scope>NUCLEOTIDE SEQUENCE</scope>
    <source>
        <strain evidence="2">EGII</strain>
    </source>
</reference>
<comment type="caution">
    <text evidence="2">The sequence shown here is derived from an EMBL/GenBank/DDBJ whole genome shotgun (WGS) entry which is preliminary data.</text>
</comment>
<dbReference type="OrthoDB" id="7757137at2759"/>
<feature type="transmembrane region" description="Helical" evidence="1">
    <location>
        <begin position="174"/>
        <end position="198"/>
    </location>
</feature>
<dbReference type="InterPro" id="IPR031878">
    <property type="entry name" value="Commissureless"/>
</dbReference>
<protein>
    <submittedName>
        <fullName evidence="2">(Mediterranean fruit fly) hypothetical protein</fullName>
    </submittedName>
</protein>